<feature type="transmembrane region" description="Helical" evidence="1">
    <location>
        <begin position="721"/>
        <end position="740"/>
    </location>
</feature>
<protein>
    <recommendedName>
        <fullName evidence="4">Type II secretion system F family protein</fullName>
    </recommendedName>
</protein>
<comment type="caution">
    <text evidence="2">The sequence shown here is derived from an EMBL/GenBank/DDBJ whole genome shotgun (WGS) entry which is preliminary data.</text>
</comment>
<evidence type="ECO:0000313" key="2">
    <source>
        <dbReference type="EMBL" id="MBS3057982.1"/>
    </source>
</evidence>
<sequence>MSREKQVSRDEQEKTLGELYSQITVEREDFGKGFDKKLEKRAFHPFVKFCKAVHEKIPSLAGKNPKFKPEFEEAIRFLDWPLKPEELSAAATFSMIASMLVFLALGFVVYFSLGSYLNELLGTLSYFYIFVPAVLAALLATYFVQNFPISEAKTEQVKALTFVPEIMGYMIMSMKLVPNLEKSVEFAAEHGRGKISEDFKKLLWDLELGVYNTLSEGLDELALRWGKFSSEFKESIMMVRASVLEDTEAKRYALLDKTMTNLLESVKTKMEQYARDLSQPSISLFYLGVLLPLILIIILPVGSAFSGQPLARTEILIFVYNILIPIMAFAFAISVIRKRPPTYEPPVVPDSHPLLPKKWSMELKGLKLDLRLLIVIVLVAGLGSSFYLHEFGLGLPSMDRKPACLIVNEQNKDLCVLQDSTSAYVLQKARKPANYFDLSPEPEPGTLLREKLDKLGPEPSSSQIEVLKGQVLEAQFKFYALPENDTSPQTLVFGFLIVVSITLFIYFYYTNIYKRRIQLDAMQVEGEFKEALYILASRMGENKPVEDAMKHVRDFLPTYKISTELFGKTVHNIEVMGMPLEAALFDSTFGSLKNNTSTIIRSSMRLVIDSVQLGVEVASRTIVSLSLQLTNQEKVSQNLKVLVSDVSQMMRLMSTFIGPAILGVTVSLQRVVMRTLANVVTAAPAVKSASNLPAEVSGFQSFTNAFSITPETMQALVSPTGFLLIVAVYVIEIVIILMYFTSKIEEDNEIAARVSIAKALPIAVIVFLLAAVLSSSIVAGVF</sequence>
<keyword evidence="1" id="KW-0472">Membrane</keyword>
<feature type="transmembrane region" description="Helical" evidence="1">
    <location>
        <begin position="368"/>
        <end position="388"/>
    </location>
</feature>
<name>A0A8T4KWM3_9ARCH</name>
<reference evidence="2" key="2">
    <citation type="submission" date="2021-05" db="EMBL/GenBank/DDBJ databases">
        <title>Protein family content uncovers lineage relationships and bacterial pathway maintenance mechanisms in DPANN archaea.</title>
        <authorList>
            <person name="Castelle C.J."/>
            <person name="Meheust R."/>
            <person name="Jaffe A.L."/>
            <person name="Seitz K."/>
            <person name="Gong X."/>
            <person name="Baker B.J."/>
            <person name="Banfield J.F."/>
        </authorList>
    </citation>
    <scope>NUCLEOTIDE SEQUENCE</scope>
    <source>
        <strain evidence="2">RIFCSPLOWO2_01_FULL_43_13</strain>
    </source>
</reference>
<dbReference type="EMBL" id="JAGVWB010000006">
    <property type="protein sequence ID" value="MBS3057982.1"/>
    <property type="molecule type" value="Genomic_DNA"/>
</dbReference>
<keyword evidence="1" id="KW-0812">Transmembrane</keyword>
<feature type="transmembrane region" description="Helical" evidence="1">
    <location>
        <begin position="760"/>
        <end position="781"/>
    </location>
</feature>
<feature type="transmembrane region" description="Helical" evidence="1">
    <location>
        <begin position="87"/>
        <end position="113"/>
    </location>
</feature>
<dbReference type="Proteomes" id="UP000680185">
    <property type="component" value="Unassembled WGS sequence"/>
</dbReference>
<evidence type="ECO:0000313" key="3">
    <source>
        <dbReference type="Proteomes" id="UP000680185"/>
    </source>
</evidence>
<evidence type="ECO:0008006" key="4">
    <source>
        <dbReference type="Google" id="ProtNLM"/>
    </source>
</evidence>
<reference evidence="2" key="1">
    <citation type="submission" date="2021-03" db="EMBL/GenBank/DDBJ databases">
        <authorList>
            <person name="Jaffe A."/>
        </authorList>
    </citation>
    <scope>NUCLEOTIDE SEQUENCE</scope>
    <source>
        <strain evidence="2">RIFCSPLOWO2_01_FULL_43_13</strain>
    </source>
</reference>
<feature type="transmembrane region" description="Helical" evidence="1">
    <location>
        <begin position="317"/>
        <end position="336"/>
    </location>
</feature>
<proteinExistence type="predicted"/>
<feature type="transmembrane region" description="Helical" evidence="1">
    <location>
        <begin position="125"/>
        <end position="144"/>
    </location>
</feature>
<keyword evidence="1" id="KW-1133">Transmembrane helix</keyword>
<organism evidence="2 3">
    <name type="scientific">Candidatus Iainarchaeum sp</name>
    <dbReference type="NCBI Taxonomy" id="3101447"/>
    <lineage>
        <taxon>Archaea</taxon>
        <taxon>Candidatus Iainarchaeota</taxon>
        <taxon>Candidatus Iainarchaeia</taxon>
        <taxon>Candidatus Iainarchaeales</taxon>
        <taxon>Candidatus Iainarchaeaceae</taxon>
        <taxon>Candidatus Iainarchaeum</taxon>
    </lineage>
</organism>
<gene>
    <name evidence="2" type="ORF">J4478_01105</name>
</gene>
<feature type="transmembrane region" description="Helical" evidence="1">
    <location>
        <begin position="652"/>
        <end position="672"/>
    </location>
</feature>
<dbReference type="AlphaFoldDB" id="A0A8T4KWM3"/>
<feature type="transmembrane region" description="Helical" evidence="1">
    <location>
        <begin position="284"/>
        <end position="305"/>
    </location>
</feature>
<evidence type="ECO:0000256" key="1">
    <source>
        <dbReference type="SAM" id="Phobius"/>
    </source>
</evidence>
<accession>A0A8T4KWM3</accession>
<feature type="transmembrane region" description="Helical" evidence="1">
    <location>
        <begin position="491"/>
        <end position="509"/>
    </location>
</feature>